<feature type="domain" description="Alpha-type protein kinase" evidence="4">
    <location>
        <begin position="327"/>
        <end position="477"/>
    </location>
</feature>
<dbReference type="EMBL" id="KZ084093">
    <property type="protein sequence ID" value="OSD05402.1"/>
    <property type="molecule type" value="Genomic_DNA"/>
</dbReference>
<dbReference type="AlphaFoldDB" id="A0A1Y2IZM7"/>
<keyword evidence="1" id="KW-0723">Serine/threonine-protein kinase</keyword>
<organism evidence="5 6">
    <name type="scientific">Trametes coccinea (strain BRFM310)</name>
    <name type="common">Pycnoporus coccineus</name>
    <dbReference type="NCBI Taxonomy" id="1353009"/>
    <lineage>
        <taxon>Eukaryota</taxon>
        <taxon>Fungi</taxon>
        <taxon>Dikarya</taxon>
        <taxon>Basidiomycota</taxon>
        <taxon>Agaricomycotina</taxon>
        <taxon>Agaricomycetes</taxon>
        <taxon>Polyporales</taxon>
        <taxon>Polyporaceae</taxon>
        <taxon>Trametes</taxon>
    </lineage>
</organism>
<dbReference type="GO" id="GO:0004674">
    <property type="term" value="F:protein serine/threonine kinase activity"/>
    <property type="evidence" value="ECO:0007669"/>
    <property type="project" value="UniProtKB-KW"/>
</dbReference>
<keyword evidence="6" id="KW-1185">Reference proteome</keyword>
<accession>A0A1Y2IZM7</accession>
<sequence length="478" mass="52847">MPSVVLARTSQKEGSQHPHRCLGMVAKLLTSTTQSQLLRALAKQHEGSATLHRISQNPKTDASLQKVINIKEKKAALREQRGFDFINFILTAQYGSTATAAPRKLHTLSTTCRPKASMSMDSALDSMLDELLKIYQALPAKVRDTVPLKDTDWTRRNSSWMFVGGGHGGLRLALDQESIANETVSATFERLKQHGILSDYDIAHKQVRLQLTVYYDMHNESDDGSSPETVPKSKKLAITTRSKSVLKAATSSVSDEAAQISMVDSREEVTILIAKDWQRYKHQAVAEGGYLGGGGSKYAFMGIYRDKPYAILQMGPLGDMYTTEEGNKKDLLNELKLLALGQFFVDSFYRRAREYDIAGKLPSIRFNYAGAFLGQVANKSALPPLSGSNNPEEVQKRPLLYYSFLATPLIPKSDGYVEKKFSGSLEVGQNNDSQIGRALDAFAHHVLVDSDETCVLVDLQGFVKQDEVILVDPQAHTV</sequence>
<dbReference type="Proteomes" id="UP000193067">
    <property type="component" value="Unassembled WGS sequence"/>
</dbReference>
<evidence type="ECO:0000313" key="5">
    <source>
        <dbReference type="EMBL" id="OSD05402.1"/>
    </source>
</evidence>
<dbReference type="STRING" id="1353009.A0A1Y2IZM7"/>
<keyword evidence="2" id="KW-0808">Transferase</keyword>
<dbReference type="SUPFAM" id="SSF56112">
    <property type="entry name" value="Protein kinase-like (PK-like)"/>
    <property type="match status" value="1"/>
</dbReference>
<dbReference type="Pfam" id="PF02816">
    <property type="entry name" value="Alpha_kinase"/>
    <property type="match status" value="1"/>
</dbReference>
<dbReference type="InterPro" id="IPR004166">
    <property type="entry name" value="a-kinase_dom"/>
</dbReference>
<evidence type="ECO:0000256" key="2">
    <source>
        <dbReference type="ARBA" id="ARBA00022679"/>
    </source>
</evidence>
<dbReference type="GO" id="GO:0005524">
    <property type="term" value="F:ATP binding"/>
    <property type="evidence" value="ECO:0007669"/>
    <property type="project" value="InterPro"/>
</dbReference>
<dbReference type="Gene3D" id="3.20.200.10">
    <property type="entry name" value="MHCK/EF2 kinase"/>
    <property type="match status" value="1"/>
</dbReference>
<proteinExistence type="predicted"/>
<dbReference type="InterPro" id="IPR011009">
    <property type="entry name" value="Kinase-like_dom_sf"/>
</dbReference>
<name>A0A1Y2IZM7_TRAC3</name>
<evidence type="ECO:0000256" key="3">
    <source>
        <dbReference type="ARBA" id="ARBA00022777"/>
    </source>
</evidence>
<evidence type="ECO:0000259" key="4">
    <source>
        <dbReference type="Pfam" id="PF02816"/>
    </source>
</evidence>
<dbReference type="OrthoDB" id="2757763at2759"/>
<protein>
    <recommendedName>
        <fullName evidence="4">Alpha-type protein kinase domain-containing protein</fullName>
    </recommendedName>
</protein>
<reference evidence="5 6" key="1">
    <citation type="journal article" date="2015" name="Biotechnol. Biofuels">
        <title>Enhanced degradation of softwood versus hardwood by the white-rot fungus Pycnoporus coccineus.</title>
        <authorList>
            <person name="Couturier M."/>
            <person name="Navarro D."/>
            <person name="Chevret D."/>
            <person name="Henrissat B."/>
            <person name="Piumi F."/>
            <person name="Ruiz-Duenas F.J."/>
            <person name="Martinez A.T."/>
            <person name="Grigoriev I.V."/>
            <person name="Riley R."/>
            <person name="Lipzen A."/>
            <person name="Berrin J.G."/>
            <person name="Master E.R."/>
            <person name="Rosso M.N."/>
        </authorList>
    </citation>
    <scope>NUCLEOTIDE SEQUENCE [LARGE SCALE GENOMIC DNA]</scope>
    <source>
        <strain evidence="5 6">BRFM310</strain>
    </source>
</reference>
<keyword evidence="3" id="KW-0418">Kinase</keyword>
<evidence type="ECO:0000313" key="6">
    <source>
        <dbReference type="Proteomes" id="UP000193067"/>
    </source>
</evidence>
<evidence type="ECO:0000256" key="1">
    <source>
        <dbReference type="ARBA" id="ARBA00022527"/>
    </source>
</evidence>
<gene>
    <name evidence="5" type="ORF">PYCCODRAFT_1475446</name>
</gene>